<feature type="domain" description="Acyltransferase 3" evidence="3">
    <location>
        <begin position="27"/>
        <end position="370"/>
    </location>
</feature>
<keyword evidence="2" id="KW-1133">Transmembrane helix</keyword>
<name>A0A8J4E7C5_9ACTN</name>
<feature type="transmembrane region" description="Helical" evidence="2">
    <location>
        <begin position="30"/>
        <end position="49"/>
    </location>
</feature>
<dbReference type="PANTHER" id="PTHR23028:SF53">
    <property type="entry name" value="ACYL_TRANSF_3 DOMAIN-CONTAINING PROTEIN"/>
    <property type="match status" value="1"/>
</dbReference>
<evidence type="ECO:0000256" key="2">
    <source>
        <dbReference type="SAM" id="Phobius"/>
    </source>
</evidence>
<feature type="transmembrane region" description="Helical" evidence="2">
    <location>
        <begin position="178"/>
        <end position="199"/>
    </location>
</feature>
<dbReference type="InterPro" id="IPR002656">
    <property type="entry name" value="Acyl_transf_3_dom"/>
</dbReference>
<protein>
    <submittedName>
        <fullName evidence="4">O-antigen acetylase</fullName>
    </submittedName>
</protein>
<accession>A0A8J4E7C5</accession>
<organism evidence="4 5">
    <name type="scientific">Virgisporangium aurantiacum</name>
    <dbReference type="NCBI Taxonomy" id="175570"/>
    <lineage>
        <taxon>Bacteria</taxon>
        <taxon>Bacillati</taxon>
        <taxon>Actinomycetota</taxon>
        <taxon>Actinomycetes</taxon>
        <taxon>Micromonosporales</taxon>
        <taxon>Micromonosporaceae</taxon>
        <taxon>Virgisporangium</taxon>
    </lineage>
</organism>
<gene>
    <name evidence="4" type="ORF">Vau01_116650</name>
</gene>
<evidence type="ECO:0000259" key="3">
    <source>
        <dbReference type="Pfam" id="PF01757"/>
    </source>
</evidence>
<feature type="transmembrane region" description="Helical" evidence="2">
    <location>
        <begin position="102"/>
        <end position="123"/>
    </location>
</feature>
<dbReference type="GO" id="GO:0016020">
    <property type="term" value="C:membrane"/>
    <property type="evidence" value="ECO:0007669"/>
    <property type="project" value="TreeGrafter"/>
</dbReference>
<dbReference type="AlphaFoldDB" id="A0A8J4E7C5"/>
<feature type="compositionally biased region" description="Basic and acidic residues" evidence="1">
    <location>
        <begin position="388"/>
        <end position="406"/>
    </location>
</feature>
<dbReference type="PANTHER" id="PTHR23028">
    <property type="entry name" value="ACETYLTRANSFERASE"/>
    <property type="match status" value="1"/>
</dbReference>
<feature type="transmembrane region" description="Helical" evidence="2">
    <location>
        <begin position="355"/>
        <end position="375"/>
    </location>
</feature>
<dbReference type="GO" id="GO:0000271">
    <property type="term" value="P:polysaccharide biosynthetic process"/>
    <property type="evidence" value="ECO:0007669"/>
    <property type="project" value="TreeGrafter"/>
</dbReference>
<dbReference type="RefSeq" id="WP_204012133.1">
    <property type="nucleotide sequence ID" value="NZ_BOPG01000109.1"/>
</dbReference>
<feature type="transmembrane region" description="Helical" evidence="2">
    <location>
        <begin position="330"/>
        <end position="349"/>
    </location>
</feature>
<feature type="transmembrane region" description="Helical" evidence="2">
    <location>
        <begin position="278"/>
        <end position="298"/>
    </location>
</feature>
<comment type="caution">
    <text evidence="4">The sequence shown here is derived from an EMBL/GenBank/DDBJ whole genome shotgun (WGS) entry which is preliminary data.</text>
</comment>
<keyword evidence="2" id="KW-0812">Transmembrane</keyword>
<evidence type="ECO:0000313" key="5">
    <source>
        <dbReference type="Proteomes" id="UP000612585"/>
    </source>
</evidence>
<dbReference type="Pfam" id="PF01757">
    <property type="entry name" value="Acyl_transf_3"/>
    <property type="match status" value="1"/>
</dbReference>
<dbReference type="GO" id="GO:0016747">
    <property type="term" value="F:acyltransferase activity, transferring groups other than amino-acyl groups"/>
    <property type="evidence" value="ECO:0007669"/>
    <property type="project" value="InterPro"/>
</dbReference>
<feature type="region of interest" description="Disordered" evidence="1">
    <location>
        <begin position="383"/>
        <end position="446"/>
    </location>
</feature>
<keyword evidence="2" id="KW-0472">Membrane</keyword>
<dbReference type="EMBL" id="BOPG01000109">
    <property type="protein sequence ID" value="GIJ64149.1"/>
    <property type="molecule type" value="Genomic_DNA"/>
</dbReference>
<feature type="transmembrane region" description="Helical" evidence="2">
    <location>
        <begin position="244"/>
        <end position="266"/>
    </location>
</feature>
<evidence type="ECO:0000313" key="4">
    <source>
        <dbReference type="EMBL" id="GIJ64149.1"/>
    </source>
</evidence>
<sequence length="446" mass="48381">MEERVRIPKKWGPTRTLADEFSPRANSIGFLRLVLATSVLVAHAAPLGYGGSNYGHSWTRNQVELGGIGVYGFFVLSGFLITASGIRFSLPRYAWHRFLRIFPGFWVCLIVTAFVIAPLVALYERDTLAGFWNHPVGPFDYVTDNFFTGMQQYGIAGLLATTPYGQMTGGPAAFDGSLWSLIYELSCYVIVAVFAWTGVLRAAPRLVVVVTLGLYALVALDFVRQLPATNTHLRSSGLIGPLPLIGPLDIATMHMMFLLFLAGACLHLYRHRVPMHPAIAAGAGVAFLGSAAFGGFLVIGLPAYIYLLMWTACKLPALFQGIGRKRDYSYGIYIYAFPVQQVIALVGGAKWGPLVYIALSLAGTVLLAVPSWHLVEKPAMSAKNWTPRRRDPAPEEPDRAPDRVDPAPDAPDTASAPAGSRPDDMPEPGPAPEPATTVPSEEHARS</sequence>
<dbReference type="Proteomes" id="UP000612585">
    <property type="component" value="Unassembled WGS sequence"/>
</dbReference>
<feature type="transmembrane region" description="Helical" evidence="2">
    <location>
        <begin position="304"/>
        <end position="323"/>
    </location>
</feature>
<evidence type="ECO:0000256" key="1">
    <source>
        <dbReference type="SAM" id="MobiDB-lite"/>
    </source>
</evidence>
<dbReference type="InterPro" id="IPR050879">
    <property type="entry name" value="Acyltransferase_3"/>
</dbReference>
<keyword evidence="5" id="KW-1185">Reference proteome</keyword>
<feature type="transmembrane region" description="Helical" evidence="2">
    <location>
        <begin position="206"/>
        <end position="224"/>
    </location>
</feature>
<feature type="transmembrane region" description="Helical" evidence="2">
    <location>
        <begin position="69"/>
        <end position="90"/>
    </location>
</feature>
<reference evidence="4" key="1">
    <citation type="submission" date="2021-01" db="EMBL/GenBank/DDBJ databases">
        <title>Whole genome shotgun sequence of Virgisporangium aurantiacum NBRC 16421.</title>
        <authorList>
            <person name="Komaki H."/>
            <person name="Tamura T."/>
        </authorList>
    </citation>
    <scope>NUCLEOTIDE SEQUENCE</scope>
    <source>
        <strain evidence="4">NBRC 16421</strain>
    </source>
</reference>
<proteinExistence type="predicted"/>